<gene>
    <name evidence="2" type="ORF">R54876_GBNLAHCA_01483</name>
</gene>
<feature type="transmembrane region" description="Helical" evidence="1">
    <location>
        <begin position="54"/>
        <end position="75"/>
    </location>
</feature>
<keyword evidence="1" id="KW-1133">Transmembrane helix</keyword>
<evidence type="ECO:0000256" key="1">
    <source>
        <dbReference type="SAM" id="Phobius"/>
    </source>
</evidence>
<accession>A0ABM9N6P8</accession>
<proteinExistence type="predicted"/>
<dbReference type="RefSeq" id="WP_349642442.1">
    <property type="nucleotide sequence ID" value="NZ_CAWVOH010000004.1"/>
</dbReference>
<evidence type="ECO:0000313" key="2">
    <source>
        <dbReference type="EMBL" id="CAK8054900.1"/>
    </source>
</evidence>
<feature type="transmembrane region" description="Helical" evidence="1">
    <location>
        <begin position="25"/>
        <end position="42"/>
    </location>
</feature>
<organism evidence="2 3">
    <name type="scientific">Eupransor demetentiae</name>
    <dbReference type="NCBI Taxonomy" id="3109584"/>
    <lineage>
        <taxon>Bacteria</taxon>
        <taxon>Bacillati</taxon>
        <taxon>Bacillota</taxon>
        <taxon>Bacilli</taxon>
        <taxon>Lactobacillales</taxon>
        <taxon>Lactobacillaceae</taxon>
        <taxon>Eupransor</taxon>
    </lineage>
</organism>
<evidence type="ECO:0000313" key="3">
    <source>
        <dbReference type="Proteomes" id="UP001314241"/>
    </source>
</evidence>
<keyword evidence="3" id="KW-1185">Reference proteome</keyword>
<dbReference type="EMBL" id="CAWVOH010000004">
    <property type="protein sequence ID" value="CAK8054900.1"/>
    <property type="molecule type" value="Genomic_DNA"/>
</dbReference>
<protein>
    <submittedName>
        <fullName evidence="2">Uncharacterized protein</fullName>
    </submittedName>
</protein>
<sequence length="273" mass="31061">MFSLLDLLNSYLAYFTTNTRTKGRIYTTVCGIGVWYLLYLAIQYLKNERYFRGWLLVAVFLLLLYFTVLNFFYYFTEKTVRWDFSRYTAKYLGSGAPADNPKERAVIVPANGLYDRKDVVKAEISINEIQRENINNLVHQLRALGMVTTNYGKLTEAAQRQVIAEKGVIHANHPGTLFPYFGMQEAKDGQIEVLAGINQLQALDVATIIRVGLMPVQAAEKEYRLALASVVLTGGKSRVEGRNGLMAVTKPHYVKVEVAYQKRDQSKQNDKHE</sequence>
<dbReference type="Proteomes" id="UP001314241">
    <property type="component" value="Unassembled WGS sequence"/>
</dbReference>
<dbReference type="InterPro" id="IPR046503">
    <property type="entry name" value="DUF6681"/>
</dbReference>
<dbReference type="Pfam" id="PF20386">
    <property type="entry name" value="DUF6681"/>
    <property type="match status" value="1"/>
</dbReference>
<reference evidence="2 3" key="1">
    <citation type="submission" date="2024-01" db="EMBL/GenBank/DDBJ databases">
        <authorList>
            <person name="Botero Cardona J."/>
        </authorList>
    </citation>
    <scope>NUCLEOTIDE SEQUENCE [LARGE SCALE GENOMIC DNA]</scope>
    <source>
        <strain evidence="2 3">LMG 33000</strain>
    </source>
</reference>
<keyword evidence="1" id="KW-0472">Membrane</keyword>
<name>A0ABM9N6P8_9LACO</name>
<keyword evidence="1" id="KW-0812">Transmembrane</keyword>
<comment type="caution">
    <text evidence="2">The sequence shown here is derived from an EMBL/GenBank/DDBJ whole genome shotgun (WGS) entry which is preliminary data.</text>
</comment>